<dbReference type="RefSeq" id="WP_273188934.1">
    <property type="nucleotide sequence ID" value="NZ_DYUZ01000008.1"/>
</dbReference>
<reference evidence="2" key="1">
    <citation type="journal article" date="2021" name="PeerJ">
        <title>Extensive microbial diversity within the chicken gut microbiome revealed by metagenomics and culture.</title>
        <authorList>
            <person name="Gilroy R."/>
            <person name="Ravi A."/>
            <person name="Getino M."/>
            <person name="Pursley I."/>
            <person name="Horton D.L."/>
            <person name="Alikhan N.F."/>
            <person name="Baker D."/>
            <person name="Gharbi K."/>
            <person name="Hall N."/>
            <person name="Watson M."/>
            <person name="Adriaenssens E.M."/>
            <person name="Foster-Nyarko E."/>
            <person name="Jarju S."/>
            <person name="Secka A."/>
            <person name="Antonio M."/>
            <person name="Oren A."/>
            <person name="Chaudhuri R.R."/>
            <person name="La Ragione R."/>
            <person name="Hildebrand F."/>
            <person name="Pallen M.J."/>
        </authorList>
    </citation>
    <scope>NUCLEOTIDE SEQUENCE</scope>
    <source>
        <strain evidence="2">ChiHjej13B12-9602</strain>
    </source>
</reference>
<evidence type="ECO:0000313" key="3">
    <source>
        <dbReference type="Proteomes" id="UP000753256"/>
    </source>
</evidence>
<evidence type="ECO:0000256" key="1">
    <source>
        <dbReference type="SAM" id="MobiDB-lite"/>
    </source>
</evidence>
<feature type="region of interest" description="Disordered" evidence="1">
    <location>
        <begin position="1"/>
        <end position="20"/>
    </location>
</feature>
<accession>A0A921IV47</accession>
<organism evidence="2 3">
    <name type="scientific">Enorma phocaeensis</name>
    <dbReference type="NCBI Taxonomy" id="1871019"/>
    <lineage>
        <taxon>Bacteria</taxon>
        <taxon>Bacillati</taxon>
        <taxon>Actinomycetota</taxon>
        <taxon>Coriobacteriia</taxon>
        <taxon>Coriobacteriales</taxon>
        <taxon>Coriobacteriaceae</taxon>
        <taxon>Enorma</taxon>
    </lineage>
</organism>
<gene>
    <name evidence="2" type="ORF">K8V70_02175</name>
</gene>
<evidence type="ECO:0000313" key="2">
    <source>
        <dbReference type="EMBL" id="HJG36659.1"/>
    </source>
</evidence>
<dbReference type="InterPro" id="IPR013321">
    <property type="entry name" value="Arc_rbn_hlx_hlx"/>
</dbReference>
<reference evidence="2" key="2">
    <citation type="submission" date="2021-09" db="EMBL/GenBank/DDBJ databases">
        <authorList>
            <person name="Gilroy R."/>
        </authorList>
    </citation>
    <scope>NUCLEOTIDE SEQUENCE</scope>
    <source>
        <strain evidence="2">ChiHjej13B12-9602</strain>
    </source>
</reference>
<dbReference type="Proteomes" id="UP000753256">
    <property type="component" value="Unassembled WGS sequence"/>
</dbReference>
<proteinExistence type="predicted"/>
<dbReference type="AlphaFoldDB" id="A0A921IV47"/>
<dbReference type="GO" id="GO:0006355">
    <property type="term" value="P:regulation of DNA-templated transcription"/>
    <property type="evidence" value="ECO:0007669"/>
    <property type="project" value="InterPro"/>
</dbReference>
<dbReference type="Gene3D" id="1.10.1220.10">
    <property type="entry name" value="Met repressor-like"/>
    <property type="match status" value="1"/>
</dbReference>
<name>A0A921IV47_9ACTN</name>
<dbReference type="InterPro" id="IPR007337">
    <property type="entry name" value="RelB/DinJ"/>
</dbReference>
<protein>
    <submittedName>
        <fullName evidence="2">Type II toxin-antitoxin system RelB/DinJ family antitoxin</fullName>
    </submittedName>
</protein>
<sequence>MRRQAGLSTDSGHKPAQSQVNARIDAGLKSAGDAALAAAGLTPTQAVRMLWSLAVRYRDEPGKLRAALDPDSAEPSADELAERRRKVEVAHQGADLIEAFYREIGISSDNLPDPLPYEELRELAFEERMRERGLW</sequence>
<comment type="caution">
    <text evidence="2">The sequence shown here is derived from an EMBL/GenBank/DDBJ whole genome shotgun (WGS) entry which is preliminary data.</text>
</comment>
<dbReference type="Pfam" id="PF04221">
    <property type="entry name" value="RelB"/>
    <property type="match status" value="1"/>
</dbReference>
<dbReference type="EMBL" id="DYUZ01000008">
    <property type="protein sequence ID" value="HJG36659.1"/>
    <property type="molecule type" value="Genomic_DNA"/>
</dbReference>